<evidence type="ECO:0000313" key="2">
    <source>
        <dbReference type="EMBL" id="AFM26174.1"/>
    </source>
</evidence>
<dbReference type="SUPFAM" id="SSF54427">
    <property type="entry name" value="NTF2-like"/>
    <property type="match status" value="1"/>
</dbReference>
<protein>
    <submittedName>
        <fullName evidence="2">Ketosteroid isomerase-like enzyme</fullName>
    </submittedName>
</protein>
<dbReference type="KEGG" id="dti:Desti_3524"/>
<dbReference type="STRING" id="706587.Desti_3524"/>
<evidence type="ECO:0000313" key="3">
    <source>
        <dbReference type="Proteomes" id="UP000006055"/>
    </source>
</evidence>
<dbReference type="AlphaFoldDB" id="I4C9D3"/>
<evidence type="ECO:0000259" key="1">
    <source>
        <dbReference type="Pfam" id="PF13474"/>
    </source>
</evidence>
<dbReference type="InterPro" id="IPR037401">
    <property type="entry name" value="SnoaL-like"/>
</dbReference>
<name>I4C9D3_DESTA</name>
<feature type="domain" description="SnoaL-like" evidence="1">
    <location>
        <begin position="16"/>
        <end position="135"/>
    </location>
</feature>
<dbReference type="RefSeq" id="WP_014811306.1">
    <property type="nucleotide sequence ID" value="NC_018025.1"/>
</dbReference>
<accession>I4C9D3</accession>
<dbReference type="PATRIC" id="fig|706587.4.peg.4012"/>
<keyword evidence="2" id="KW-0413">Isomerase</keyword>
<sequence>MTTEAHKAMEESRLLEAIEGFVQAIRSKDLDGVMSMYAKDVVWFDLMAPLQHEGADAYKKLWEQCFAAYRGPVSIEIRDLSISMGDGVAFSHSLNRMSGTFQDGQILDFWFRWTACFRKIDGRWTITHEHISIPFDLETNKALWELKPQTIS</sequence>
<dbReference type="Proteomes" id="UP000006055">
    <property type="component" value="Chromosome"/>
</dbReference>
<dbReference type="Pfam" id="PF13474">
    <property type="entry name" value="SnoaL_3"/>
    <property type="match status" value="1"/>
</dbReference>
<reference evidence="3" key="1">
    <citation type="submission" date="2012-06" db="EMBL/GenBank/DDBJ databases">
        <title>Complete sequence of chromosome of Desulfomonile tiedjei DSM 6799.</title>
        <authorList>
            <person name="Lucas S."/>
            <person name="Copeland A."/>
            <person name="Lapidus A."/>
            <person name="Glavina del Rio T."/>
            <person name="Dalin E."/>
            <person name="Tice H."/>
            <person name="Bruce D."/>
            <person name="Goodwin L."/>
            <person name="Pitluck S."/>
            <person name="Peters L."/>
            <person name="Ovchinnikova G."/>
            <person name="Zeytun A."/>
            <person name="Lu M."/>
            <person name="Kyrpides N."/>
            <person name="Mavromatis K."/>
            <person name="Ivanova N."/>
            <person name="Brettin T."/>
            <person name="Detter J.C."/>
            <person name="Han C."/>
            <person name="Larimer F."/>
            <person name="Land M."/>
            <person name="Hauser L."/>
            <person name="Markowitz V."/>
            <person name="Cheng J.-F."/>
            <person name="Hugenholtz P."/>
            <person name="Woyke T."/>
            <person name="Wu D."/>
            <person name="Spring S."/>
            <person name="Schroeder M."/>
            <person name="Brambilla E."/>
            <person name="Klenk H.-P."/>
            <person name="Eisen J.A."/>
        </authorList>
    </citation>
    <scope>NUCLEOTIDE SEQUENCE [LARGE SCALE GENOMIC DNA]</scope>
    <source>
        <strain evidence="3">ATCC 49306 / DSM 6799 / DCB-1</strain>
    </source>
</reference>
<gene>
    <name evidence="2" type="ordered locus">Desti_3524</name>
</gene>
<dbReference type="eggNOG" id="COG4319">
    <property type="taxonomic scope" value="Bacteria"/>
</dbReference>
<dbReference type="EMBL" id="CP003360">
    <property type="protein sequence ID" value="AFM26174.1"/>
    <property type="molecule type" value="Genomic_DNA"/>
</dbReference>
<dbReference type="OrthoDB" id="5519537at2"/>
<dbReference type="InterPro" id="IPR032710">
    <property type="entry name" value="NTF2-like_dom_sf"/>
</dbReference>
<dbReference type="Gene3D" id="3.10.450.50">
    <property type="match status" value="1"/>
</dbReference>
<proteinExistence type="predicted"/>
<dbReference type="HOGENOM" id="CLU_132094_0_0_7"/>
<dbReference type="GO" id="GO:0016853">
    <property type="term" value="F:isomerase activity"/>
    <property type="evidence" value="ECO:0007669"/>
    <property type="project" value="UniProtKB-KW"/>
</dbReference>
<keyword evidence="3" id="KW-1185">Reference proteome</keyword>
<organism evidence="2 3">
    <name type="scientific">Desulfomonile tiedjei (strain ATCC 49306 / DSM 6799 / DCB-1)</name>
    <dbReference type="NCBI Taxonomy" id="706587"/>
    <lineage>
        <taxon>Bacteria</taxon>
        <taxon>Pseudomonadati</taxon>
        <taxon>Thermodesulfobacteriota</taxon>
        <taxon>Desulfomonilia</taxon>
        <taxon>Desulfomonilales</taxon>
        <taxon>Desulfomonilaceae</taxon>
        <taxon>Desulfomonile</taxon>
    </lineage>
</organism>